<evidence type="ECO:0000313" key="1">
    <source>
        <dbReference type="Proteomes" id="UP000095286"/>
    </source>
</evidence>
<organism evidence="1 2">
    <name type="scientific">Rhabditophanes sp. KR3021</name>
    <dbReference type="NCBI Taxonomy" id="114890"/>
    <lineage>
        <taxon>Eukaryota</taxon>
        <taxon>Metazoa</taxon>
        <taxon>Ecdysozoa</taxon>
        <taxon>Nematoda</taxon>
        <taxon>Chromadorea</taxon>
        <taxon>Rhabditida</taxon>
        <taxon>Tylenchina</taxon>
        <taxon>Panagrolaimomorpha</taxon>
        <taxon>Strongyloidoidea</taxon>
        <taxon>Alloionematidae</taxon>
        <taxon>Rhabditophanes</taxon>
    </lineage>
</organism>
<dbReference type="WBParaSite" id="RSKR_0000292300.1">
    <property type="protein sequence ID" value="RSKR_0000292300.1"/>
    <property type="gene ID" value="RSKR_0000292300"/>
</dbReference>
<dbReference type="Proteomes" id="UP000095286">
    <property type="component" value="Unplaced"/>
</dbReference>
<proteinExistence type="predicted"/>
<name>A0AC35TQX9_9BILA</name>
<accession>A0AC35TQX9</accession>
<sequence>MSSQDVPVYCFENCVGMLVLDCHVIEGRGNNLDELNNFHHQLLQFVEEDTNSLRKSNCLNIMPKLKHITQTISFIRNCNLETDQDCLTEHLKALNSSIAFLVTESSNKEALQAIILLGGIECVCDLLVIIVSKLYPTFDCKENKLLRQYIAVALTNLSYKNSWIKQKICTYPGLVVSIRAIIADCPTISKVYSSLIRNLSWKSTERSIDKLCETIGPLVRATSLCYQKKDTKGLLCCLGALWNLSNHSTEAHRLMCREDHCLELLITLLKLNINYATIIEATTGILRSLSKYIVTNPVVMAFVERHNILPYLMKVAEKAALDIAAGKNVSDIGKQVVSNMIGCMNGDQKKVFTTFSMTLVMLFGVNGTNNFINTAIEVVSNNCKAFFTQCQQKVQALASQEQDYETIKEQAYGWTNTFLSETTIHLIMCRFKDRFISSDWAKIRGPLLKLVTKYDDTCGS</sequence>
<evidence type="ECO:0000313" key="2">
    <source>
        <dbReference type="WBParaSite" id="RSKR_0000292300.1"/>
    </source>
</evidence>
<protein>
    <submittedName>
        <fullName evidence="2">HEAT repeat-containing protein 6</fullName>
    </submittedName>
</protein>
<reference evidence="2" key="1">
    <citation type="submission" date="2016-11" db="UniProtKB">
        <authorList>
            <consortium name="WormBaseParasite"/>
        </authorList>
    </citation>
    <scope>IDENTIFICATION</scope>
    <source>
        <strain evidence="2">KR3021</strain>
    </source>
</reference>